<dbReference type="PROSITE" id="PS00018">
    <property type="entry name" value="EF_HAND_1"/>
    <property type="match status" value="1"/>
</dbReference>
<dbReference type="InterPro" id="IPR002048">
    <property type="entry name" value="EF_hand_dom"/>
</dbReference>
<dbReference type="Gene3D" id="1.10.238.10">
    <property type="entry name" value="EF-hand"/>
    <property type="match status" value="1"/>
</dbReference>
<reference evidence="3" key="1">
    <citation type="submission" date="2021-02" db="EMBL/GenBank/DDBJ databases">
        <authorList>
            <person name="Nowell W R."/>
        </authorList>
    </citation>
    <scope>NUCLEOTIDE SEQUENCE</scope>
</reference>
<proteinExistence type="predicted"/>
<comment type="caution">
    <text evidence="3">The sequence shown here is derived from an EMBL/GenBank/DDBJ whole genome shotgun (WGS) entry which is preliminary data.</text>
</comment>
<protein>
    <recommendedName>
        <fullName evidence="2">EF-hand domain-containing protein</fullName>
    </recommendedName>
</protein>
<dbReference type="InterPro" id="IPR018247">
    <property type="entry name" value="EF_Hand_1_Ca_BS"/>
</dbReference>
<gene>
    <name evidence="3" type="ORF">JBS370_LOCUS40826</name>
</gene>
<organism evidence="3 4">
    <name type="scientific">Rotaria sordida</name>
    <dbReference type="NCBI Taxonomy" id="392033"/>
    <lineage>
        <taxon>Eukaryota</taxon>
        <taxon>Metazoa</taxon>
        <taxon>Spiralia</taxon>
        <taxon>Gnathifera</taxon>
        <taxon>Rotifera</taxon>
        <taxon>Eurotatoria</taxon>
        <taxon>Bdelloidea</taxon>
        <taxon>Philodinida</taxon>
        <taxon>Philodinidae</taxon>
        <taxon>Rotaria</taxon>
    </lineage>
</organism>
<dbReference type="AlphaFoldDB" id="A0A820J0G8"/>
<dbReference type="InterPro" id="IPR011992">
    <property type="entry name" value="EF-hand-dom_pair"/>
</dbReference>
<evidence type="ECO:0000259" key="2">
    <source>
        <dbReference type="PROSITE" id="PS50222"/>
    </source>
</evidence>
<dbReference type="Proteomes" id="UP000663836">
    <property type="component" value="Unassembled WGS sequence"/>
</dbReference>
<sequence>MAADAVFRAADLNGDGRIDLGEFRNLVGHNLGGVSSWDASSGSLGWGAGYSGAYGAGYGGAYGAGYGGAYGAGWGAGWGGDAAYLGVASLDGDC</sequence>
<feature type="domain" description="EF-hand" evidence="2">
    <location>
        <begin position="1"/>
        <end position="33"/>
    </location>
</feature>
<evidence type="ECO:0000256" key="1">
    <source>
        <dbReference type="ARBA" id="ARBA00022837"/>
    </source>
</evidence>
<accession>A0A820J0G8</accession>
<evidence type="ECO:0000313" key="4">
    <source>
        <dbReference type="Proteomes" id="UP000663836"/>
    </source>
</evidence>
<dbReference type="GO" id="GO:0005509">
    <property type="term" value="F:calcium ion binding"/>
    <property type="evidence" value="ECO:0007669"/>
    <property type="project" value="InterPro"/>
</dbReference>
<dbReference type="PROSITE" id="PS50222">
    <property type="entry name" value="EF_HAND_2"/>
    <property type="match status" value="1"/>
</dbReference>
<evidence type="ECO:0000313" key="3">
    <source>
        <dbReference type="EMBL" id="CAF4314726.1"/>
    </source>
</evidence>
<dbReference type="SUPFAM" id="SSF47473">
    <property type="entry name" value="EF-hand"/>
    <property type="match status" value="1"/>
</dbReference>
<dbReference type="Pfam" id="PF13202">
    <property type="entry name" value="EF-hand_5"/>
    <property type="match status" value="1"/>
</dbReference>
<dbReference type="EMBL" id="CAJOBD010039753">
    <property type="protein sequence ID" value="CAF4314726.1"/>
    <property type="molecule type" value="Genomic_DNA"/>
</dbReference>
<name>A0A820J0G8_9BILA</name>
<keyword evidence="1" id="KW-0106">Calcium</keyword>
<feature type="non-terminal residue" evidence="3">
    <location>
        <position position="94"/>
    </location>
</feature>